<evidence type="ECO:0000313" key="3">
    <source>
        <dbReference type="Proteomes" id="UP000000784"/>
    </source>
</evidence>
<gene>
    <name evidence="2" type="ordered locus">Daci_4452</name>
</gene>
<dbReference type="EMBL" id="CP000884">
    <property type="protein sequence ID" value="ABX37082.1"/>
    <property type="molecule type" value="Genomic_DNA"/>
</dbReference>
<protein>
    <submittedName>
        <fullName evidence="2">Uncharacterized protein</fullName>
    </submittedName>
</protein>
<dbReference type="AlphaFoldDB" id="A9C0K9"/>
<reference evidence="3" key="2">
    <citation type="submission" date="2007-11" db="EMBL/GenBank/DDBJ databases">
        <title>Complete sequence of Delftia acidovorans DSM 14801 / SPH-1.</title>
        <authorList>
            <person name="Copeland A."/>
            <person name="Lucas S."/>
            <person name="Lapidus A."/>
            <person name="Barry K."/>
            <person name="Glavina del Rio T."/>
            <person name="Dalin E."/>
            <person name="Tice H."/>
            <person name="Pitluck S."/>
            <person name="Lowry S."/>
            <person name="Clum A."/>
            <person name="Schmutz J."/>
            <person name="Larimer F."/>
            <person name="Land M."/>
            <person name="Hauser L."/>
            <person name="Kyrpides N."/>
            <person name="Kim E."/>
            <person name="Schleheck D."/>
            <person name="Richardson P."/>
        </authorList>
    </citation>
    <scope>NUCLEOTIDE SEQUENCE [LARGE SCALE GENOMIC DNA]</scope>
    <source>
        <strain evidence="3">DSM 14801 / SPH-1</strain>
    </source>
</reference>
<evidence type="ECO:0000256" key="1">
    <source>
        <dbReference type="SAM" id="MobiDB-lite"/>
    </source>
</evidence>
<dbReference type="HOGENOM" id="CLU_115762_1_0_4"/>
<accession>A9C0K9</accession>
<dbReference type="KEGG" id="dac:Daci_4452"/>
<feature type="region of interest" description="Disordered" evidence="1">
    <location>
        <begin position="139"/>
        <end position="205"/>
    </location>
</feature>
<keyword evidence="3" id="KW-1185">Reference proteome</keyword>
<reference evidence="2 3" key="1">
    <citation type="journal article" date="2004" name="Appl. Environ. Microbiol.">
        <title>Mineralization of individual congeners of linear alkylbenzenesulfonate by defined pairs of heterotrophic bacteria.</title>
        <authorList>
            <person name="Schleheck D."/>
            <person name="Knepper T.P."/>
            <person name="Fischer K."/>
            <person name="Cook A.M."/>
        </authorList>
    </citation>
    <scope>NUCLEOTIDE SEQUENCE [LARGE SCALE GENOMIC DNA]</scope>
    <source>
        <strain evidence="3">DSM 14801 / SPH-1</strain>
    </source>
</reference>
<sequence>MNGFLHLFRRSGPRGPARLVETGPFLFHPIQKNMALLTLRTTLRAAAAFALACSALAAQAQTYISGSVSGQLAPGVYGTVDIGNAPPPALLYQRPVIIAPAPMAPPPVYMWVPPGHAKHWGKHCARYGACGRPVYFLRNPPPHWHAGPPRPDPRWREERRHREWEHRRDDRRWDRDDRHDRHGGRGDDHRGPGHGHDRGRGHGRD</sequence>
<feature type="compositionally biased region" description="Basic and acidic residues" evidence="1">
    <location>
        <begin position="151"/>
        <end position="205"/>
    </location>
</feature>
<evidence type="ECO:0000313" key="2">
    <source>
        <dbReference type="EMBL" id="ABX37082.1"/>
    </source>
</evidence>
<dbReference type="eggNOG" id="ENOG5031JJE">
    <property type="taxonomic scope" value="Bacteria"/>
</dbReference>
<dbReference type="STRING" id="398578.Daci_4452"/>
<dbReference type="Proteomes" id="UP000000784">
    <property type="component" value="Chromosome"/>
</dbReference>
<organism evidence="2 3">
    <name type="scientific">Delftia acidovorans (strain DSM 14801 / SPH-1)</name>
    <dbReference type="NCBI Taxonomy" id="398578"/>
    <lineage>
        <taxon>Bacteria</taxon>
        <taxon>Pseudomonadati</taxon>
        <taxon>Pseudomonadota</taxon>
        <taxon>Betaproteobacteria</taxon>
        <taxon>Burkholderiales</taxon>
        <taxon>Comamonadaceae</taxon>
        <taxon>Delftia</taxon>
    </lineage>
</organism>
<proteinExistence type="predicted"/>
<name>A9C0K9_DELAS</name>